<protein>
    <submittedName>
        <fullName evidence="1">LamB/YcsF family protein</fullName>
    </submittedName>
</protein>
<dbReference type="RefSeq" id="WP_115592301.1">
    <property type="nucleotide sequence ID" value="NZ_QRHA01000003.1"/>
</dbReference>
<evidence type="ECO:0000313" key="1">
    <source>
        <dbReference type="EMBL" id="RDV27398.1"/>
    </source>
</evidence>
<sequence>MMLNCDLGEGFGAWTMPVDEQIMVYIDQANIACGFHAGDPLVLQNAIGLAKRHNVAVGAHPSYPDLQGFGRRSMNMAADELKACLLYQISALWGMAKCQGVELAYVKPHGALYNDLMKNAEVRNTVMEAVAEFSEARLPLMIQAHPRYPELQQQANTLGLVLWFEAFVDRRYTDDGYLMSRRLEGAVLSFEQAIGQAVRMLNRQEVVTESGNVLQLPIDTLCVHGDSPDAVGMAAELRKIMTKAKLGQAPSGNTAL</sequence>
<dbReference type="Gene3D" id="3.20.20.370">
    <property type="entry name" value="Glycoside hydrolase/deacetylase"/>
    <property type="match status" value="1"/>
</dbReference>
<dbReference type="SUPFAM" id="SSF88713">
    <property type="entry name" value="Glycoside hydrolase/deacetylase"/>
    <property type="match status" value="1"/>
</dbReference>
<keyword evidence="2" id="KW-1185">Reference proteome</keyword>
<dbReference type="PANTHER" id="PTHR30292">
    <property type="entry name" value="UNCHARACTERIZED PROTEIN YBGL-RELATED"/>
    <property type="match status" value="1"/>
</dbReference>
<reference evidence="2" key="1">
    <citation type="submission" date="2018-08" db="EMBL/GenBank/DDBJ databases">
        <authorList>
            <person name="Zhang J."/>
            <person name="Du Z.-J."/>
        </authorList>
    </citation>
    <scope>NUCLEOTIDE SEQUENCE [LARGE SCALE GENOMIC DNA]</scope>
    <source>
        <strain evidence="2">KCTC 52655</strain>
    </source>
</reference>
<organism evidence="1 2">
    <name type="scientific">Alteromonas aestuariivivens</name>
    <dbReference type="NCBI Taxonomy" id="1938339"/>
    <lineage>
        <taxon>Bacteria</taxon>
        <taxon>Pseudomonadati</taxon>
        <taxon>Pseudomonadota</taxon>
        <taxon>Gammaproteobacteria</taxon>
        <taxon>Alteromonadales</taxon>
        <taxon>Alteromonadaceae</taxon>
        <taxon>Alteromonas/Salinimonas group</taxon>
        <taxon>Alteromonas</taxon>
    </lineage>
</organism>
<dbReference type="Pfam" id="PF03746">
    <property type="entry name" value="LamB_YcsF"/>
    <property type="match status" value="1"/>
</dbReference>
<dbReference type="InterPro" id="IPR011330">
    <property type="entry name" value="Glyco_hydro/deAcase_b/a-brl"/>
</dbReference>
<proteinExistence type="predicted"/>
<dbReference type="EMBL" id="QRHA01000003">
    <property type="protein sequence ID" value="RDV27398.1"/>
    <property type="molecule type" value="Genomic_DNA"/>
</dbReference>
<dbReference type="CDD" id="cd10787">
    <property type="entry name" value="LamB_YcsF_like"/>
    <property type="match status" value="1"/>
</dbReference>
<dbReference type="GO" id="GO:0005975">
    <property type="term" value="P:carbohydrate metabolic process"/>
    <property type="evidence" value="ECO:0007669"/>
    <property type="project" value="InterPro"/>
</dbReference>
<dbReference type="NCBIfam" id="NF003816">
    <property type="entry name" value="PRK05406.1-5"/>
    <property type="match status" value="1"/>
</dbReference>
<name>A0A3D8MAW4_9ALTE</name>
<evidence type="ECO:0000313" key="2">
    <source>
        <dbReference type="Proteomes" id="UP000256561"/>
    </source>
</evidence>
<dbReference type="AlphaFoldDB" id="A0A3D8MAW4"/>
<dbReference type="InterPro" id="IPR005501">
    <property type="entry name" value="LamB/YcsF/PxpA-like"/>
</dbReference>
<comment type="caution">
    <text evidence="1">The sequence shown here is derived from an EMBL/GenBank/DDBJ whole genome shotgun (WGS) entry which is preliminary data.</text>
</comment>
<dbReference type="NCBIfam" id="NF003814">
    <property type="entry name" value="PRK05406.1-3"/>
    <property type="match status" value="1"/>
</dbReference>
<dbReference type="Proteomes" id="UP000256561">
    <property type="component" value="Unassembled WGS sequence"/>
</dbReference>
<accession>A0A3D8MAW4</accession>
<gene>
    <name evidence="1" type="ORF">DXV75_05035</name>
</gene>
<dbReference type="PANTHER" id="PTHR30292:SF0">
    <property type="entry name" value="5-OXOPROLINASE SUBUNIT A"/>
    <property type="match status" value="1"/>
</dbReference>
<dbReference type="OrthoDB" id="9773478at2"/>